<dbReference type="AlphaFoldDB" id="A0A2C6LFV8"/>
<dbReference type="RefSeq" id="XP_067927271.1">
    <property type="nucleotide sequence ID" value="XM_068060754.1"/>
</dbReference>
<keyword evidence="4" id="KW-1185">Reference proteome</keyword>
<sequence length="125" mass="13937">MVKRGRERSSILALLFVLLIGNGGFARGSQRPARAPSLEGLGTLAASPPQQPERRPGWSLDLIRLRLGFPTRAVRPPPRRHTWHSLGNPPPTPHKAHLAKNRVQSERPILRDLPQKQLAQLVPPR</sequence>
<feature type="chain" id="PRO_5012496842" description="Transmembrane protein" evidence="2">
    <location>
        <begin position="27"/>
        <end position="125"/>
    </location>
</feature>
<evidence type="ECO:0000256" key="1">
    <source>
        <dbReference type="SAM" id="MobiDB-lite"/>
    </source>
</evidence>
<proteinExistence type="predicted"/>
<evidence type="ECO:0000256" key="2">
    <source>
        <dbReference type="SAM" id="SignalP"/>
    </source>
</evidence>
<reference evidence="3 4" key="1">
    <citation type="journal article" date="2017" name="Int. J. Parasitol.">
        <title>The genome of the protozoan parasite Cystoisospora suis and a reverse vaccinology approach to identify vaccine candidates.</title>
        <authorList>
            <person name="Palmieri N."/>
            <person name="Shrestha A."/>
            <person name="Ruttkowski B."/>
            <person name="Beck T."/>
            <person name="Vogl C."/>
            <person name="Tomley F."/>
            <person name="Blake D.P."/>
            <person name="Joachim A."/>
        </authorList>
    </citation>
    <scope>NUCLEOTIDE SEQUENCE [LARGE SCALE GENOMIC DNA]</scope>
    <source>
        <strain evidence="3 4">Wien I</strain>
    </source>
</reference>
<evidence type="ECO:0000313" key="3">
    <source>
        <dbReference type="EMBL" id="PHJ25625.1"/>
    </source>
</evidence>
<keyword evidence="2" id="KW-0732">Signal</keyword>
<dbReference type="Proteomes" id="UP000221165">
    <property type="component" value="Unassembled WGS sequence"/>
</dbReference>
<feature type="region of interest" description="Disordered" evidence="1">
    <location>
        <begin position="71"/>
        <end position="125"/>
    </location>
</feature>
<feature type="signal peptide" evidence="2">
    <location>
        <begin position="1"/>
        <end position="26"/>
    </location>
</feature>
<comment type="caution">
    <text evidence="3">The sequence shown here is derived from an EMBL/GenBank/DDBJ whole genome shotgun (WGS) entry which is preliminary data.</text>
</comment>
<name>A0A2C6LFV8_9APIC</name>
<protein>
    <recommendedName>
        <fullName evidence="5">Transmembrane protein</fullName>
    </recommendedName>
</protein>
<evidence type="ECO:0000313" key="4">
    <source>
        <dbReference type="Proteomes" id="UP000221165"/>
    </source>
</evidence>
<feature type="compositionally biased region" description="Basic and acidic residues" evidence="1">
    <location>
        <begin position="103"/>
        <end position="114"/>
    </location>
</feature>
<accession>A0A2C6LFV8</accession>
<gene>
    <name evidence="3" type="ORF">CSUI_000520</name>
</gene>
<organism evidence="3 4">
    <name type="scientific">Cystoisospora suis</name>
    <dbReference type="NCBI Taxonomy" id="483139"/>
    <lineage>
        <taxon>Eukaryota</taxon>
        <taxon>Sar</taxon>
        <taxon>Alveolata</taxon>
        <taxon>Apicomplexa</taxon>
        <taxon>Conoidasida</taxon>
        <taxon>Coccidia</taxon>
        <taxon>Eucoccidiorida</taxon>
        <taxon>Eimeriorina</taxon>
        <taxon>Sarcocystidae</taxon>
        <taxon>Cystoisospora</taxon>
    </lineage>
</organism>
<feature type="region of interest" description="Disordered" evidence="1">
    <location>
        <begin position="26"/>
        <end position="57"/>
    </location>
</feature>
<dbReference type="VEuPathDB" id="ToxoDB:CSUI_000520"/>
<dbReference type="GeneID" id="94423965"/>
<evidence type="ECO:0008006" key="5">
    <source>
        <dbReference type="Google" id="ProtNLM"/>
    </source>
</evidence>
<dbReference type="EMBL" id="MIGC01000191">
    <property type="protein sequence ID" value="PHJ25625.1"/>
    <property type="molecule type" value="Genomic_DNA"/>
</dbReference>